<dbReference type="SUPFAM" id="SSF56954">
    <property type="entry name" value="Outer membrane efflux proteins (OEP)"/>
    <property type="match status" value="1"/>
</dbReference>
<evidence type="ECO:0000256" key="7">
    <source>
        <dbReference type="ARBA" id="ARBA00023237"/>
    </source>
</evidence>
<reference evidence="9" key="1">
    <citation type="submission" date="2024-07" db="EMBL/GenBank/DDBJ databases">
        <title>Complete genome sequence of Prevotella sp. YM-2024 GTC17253.</title>
        <authorList>
            <person name="Hayashi M."/>
            <person name="Muto Y."/>
            <person name="Tanaka K."/>
            <person name="Niwa H."/>
        </authorList>
    </citation>
    <scope>NUCLEOTIDE SEQUENCE</scope>
    <source>
        <strain evidence="9">GTC17253</strain>
    </source>
</reference>
<proteinExistence type="inferred from homology"/>
<comment type="similarity">
    <text evidence="2">Belongs to the outer membrane factor (OMF) (TC 1.B.17) family.</text>
</comment>
<keyword evidence="4" id="KW-1134">Transmembrane beta strand</keyword>
<dbReference type="InterPro" id="IPR051906">
    <property type="entry name" value="TolC-like"/>
</dbReference>
<sequence length="492" mass="56417">MRRLSLLLMAALFPCFAVAEPLQLSLTDAIVMARRQSLDAAVARNSLLAAYWEYRAYQADMLPELSLVGTLPQFNQSYSAYQQVDGTYKYVRNEVTSLSGALNVRQNIWLTGGRLSLTSSLDYIRDTDNKNFMAVPLSLTLEQPLFGVNHHKWRRRIEPVKYNEAKAAFISATEEVTMKTIQYFFDLLLAGENVNIAQQNMKNAQRLYDIARERRRMGHVSESDVMQLRLSLLNAEAALARAESSRNSSLFQLRAFLDIADSTDLQVVPPTQQVADDTPQLHYTDVLDKALTRNSFVQSIRRSQLEADYAVAQAKGKLRDISLNVTMGWSGTANDRMQHAYQQLRDNAIIRVGVAIPLVDWGKRRGTLRMAESNRKVTESRLRQQQQAFNQNIFLLVENFNNQRRQLSIATEADSIARRRYHTSIETFVMGKINTLDLNDAQVRKDEARQKLINETYLFWHYYYQLRSLTLWDFSTNNGIDADFEAIICEKP</sequence>
<protein>
    <submittedName>
        <fullName evidence="9">TolC family protein</fullName>
    </submittedName>
</protein>
<evidence type="ECO:0000256" key="1">
    <source>
        <dbReference type="ARBA" id="ARBA00004442"/>
    </source>
</evidence>
<dbReference type="GO" id="GO:0015562">
    <property type="term" value="F:efflux transmembrane transporter activity"/>
    <property type="evidence" value="ECO:0007669"/>
    <property type="project" value="InterPro"/>
</dbReference>
<keyword evidence="5" id="KW-0812">Transmembrane</keyword>
<evidence type="ECO:0000256" key="2">
    <source>
        <dbReference type="ARBA" id="ARBA00007613"/>
    </source>
</evidence>
<evidence type="ECO:0000313" key="9">
    <source>
        <dbReference type="EMBL" id="BFO72234.1"/>
    </source>
</evidence>
<feature type="chain" id="PRO_5044328892" evidence="8">
    <location>
        <begin position="20"/>
        <end position="492"/>
    </location>
</feature>
<feature type="signal peptide" evidence="8">
    <location>
        <begin position="1"/>
        <end position="19"/>
    </location>
</feature>
<dbReference type="AlphaFoldDB" id="A0AB33IRR5"/>
<keyword evidence="3" id="KW-0813">Transport</keyword>
<evidence type="ECO:0000256" key="5">
    <source>
        <dbReference type="ARBA" id="ARBA00022692"/>
    </source>
</evidence>
<dbReference type="InterPro" id="IPR003423">
    <property type="entry name" value="OMP_efflux"/>
</dbReference>
<evidence type="ECO:0000256" key="8">
    <source>
        <dbReference type="SAM" id="SignalP"/>
    </source>
</evidence>
<dbReference type="PANTHER" id="PTHR30026">
    <property type="entry name" value="OUTER MEMBRANE PROTEIN TOLC"/>
    <property type="match status" value="1"/>
</dbReference>
<evidence type="ECO:0000256" key="3">
    <source>
        <dbReference type="ARBA" id="ARBA00022448"/>
    </source>
</evidence>
<evidence type="ECO:0000256" key="6">
    <source>
        <dbReference type="ARBA" id="ARBA00023136"/>
    </source>
</evidence>
<dbReference type="GO" id="GO:0015288">
    <property type="term" value="F:porin activity"/>
    <property type="evidence" value="ECO:0007669"/>
    <property type="project" value="TreeGrafter"/>
</dbReference>
<name>A0AB33IRR5_9BACT</name>
<dbReference type="GO" id="GO:0009279">
    <property type="term" value="C:cell outer membrane"/>
    <property type="evidence" value="ECO:0007669"/>
    <property type="project" value="UniProtKB-SubCell"/>
</dbReference>
<dbReference type="Pfam" id="PF02321">
    <property type="entry name" value="OEP"/>
    <property type="match status" value="2"/>
</dbReference>
<keyword evidence="7" id="KW-0998">Cell outer membrane</keyword>
<dbReference type="Gene3D" id="1.20.1600.10">
    <property type="entry name" value="Outer membrane efflux proteins (OEP)"/>
    <property type="match status" value="1"/>
</dbReference>
<accession>A0AB33IRR5</accession>
<dbReference type="GO" id="GO:1990281">
    <property type="term" value="C:efflux pump complex"/>
    <property type="evidence" value="ECO:0007669"/>
    <property type="project" value="TreeGrafter"/>
</dbReference>
<evidence type="ECO:0000256" key="4">
    <source>
        <dbReference type="ARBA" id="ARBA00022452"/>
    </source>
</evidence>
<comment type="subcellular location">
    <subcellularLocation>
        <location evidence="1">Cell outer membrane</location>
    </subcellularLocation>
</comment>
<keyword evidence="6" id="KW-0472">Membrane</keyword>
<dbReference type="PANTHER" id="PTHR30026:SF20">
    <property type="entry name" value="OUTER MEMBRANE PROTEIN TOLC"/>
    <property type="match status" value="1"/>
</dbReference>
<keyword evidence="8" id="KW-0732">Signal</keyword>
<dbReference type="EMBL" id="AP035785">
    <property type="protein sequence ID" value="BFO72234.1"/>
    <property type="molecule type" value="Genomic_DNA"/>
</dbReference>
<organism evidence="9">
    <name type="scientific">Prevotella sp. GTC17253</name>
    <dbReference type="NCBI Taxonomy" id="3236793"/>
    <lineage>
        <taxon>Bacteria</taxon>
        <taxon>Pseudomonadati</taxon>
        <taxon>Bacteroidota</taxon>
        <taxon>Bacteroidia</taxon>
        <taxon>Bacteroidales</taxon>
        <taxon>Prevotellaceae</taxon>
        <taxon>Prevotella</taxon>
    </lineage>
</organism>
<gene>
    <name evidence="9" type="ORF">GTC17253_22000</name>
</gene>